<evidence type="ECO:0000313" key="3">
    <source>
        <dbReference type="Proteomes" id="UP001595699"/>
    </source>
</evidence>
<proteinExistence type="predicted"/>
<keyword evidence="1" id="KW-0472">Membrane</keyword>
<keyword evidence="3" id="KW-1185">Reference proteome</keyword>
<feature type="transmembrane region" description="Helical" evidence="1">
    <location>
        <begin position="75"/>
        <end position="95"/>
    </location>
</feature>
<keyword evidence="1" id="KW-0812">Transmembrane</keyword>
<evidence type="ECO:0008006" key="4">
    <source>
        <dbReference type="Google" id="ProtNLM"/>
    </source>
</evidence>
<dbReference type="Proteomes" id="UP001595699">
    <property type="component" value="Unassembled WGS sequence"/>
</dbReference>
<evidence type="ECO:0000256" key="1">
    <source>
        <dbReference type="SAM" id="Phobius"/>
    </source>
</evidence>
<sequence length="154" mass="16520">MNQPLRSRTFLGTSWPAWLLVTLIALGLPRTVLSDLGVIEPEGSLVYYVLALAPFAFWFAVAIFRRTPTPIRDHLVAGGLYGLSLIAVHELLWAFGSSLGHHPPQAGLDLAERFESPLRELVLHGYTSGIALAIGLGVGVVAAAVATGANKIRR</sequence>
<evidence type="ECO:0000313" key="2">
    <source>
        <dbReference type="EMBL" id="MFC3760258.1"/>
    </source>
</evidence>
<gene>
    <name evidence="2" type="ORF">ACFOUW_05375</name>
</gene>
<protein>
    <recommendedName>
        <fullName evidence="4">DUF4199 domain-containing protein</fullName>
    </recommendedName>
</protein>
<comment type="caution">
    <text evidence="2">The sequence shown here is derived from an EMBL/GenBank/DDBJ whole genome shotgun (WGS) entry which is preliminary data.</text>
</comment>
<dbReference type="RefSeq" id="WP_205122680.1">
    <property type="nucleotide sequence ID" value="NZ_JAFBCM010000001.1"/>
</dbReference>
<dbReference type="EMBL" id="JBHRZH010000005">
    <property type="protein sequence ID" value="MFC3760258.1"/>
    <property type="molecule type" value="Genomic_DNA"/>
</dbReference>
<accession>A0ABV7Y5D1</accession>
<keyword evidence="1" id="KW-1133">Transmembrane helix</keyword>
<feature type="transmembrane region" description="Helical" evidence="1">
    <location>
        <begin position="44"/>
        <end position="63"/>
    </location>
</feature>
<name>A0ABV7Y5D1_9ACTN</name>
<reference evidence="3" key="1">
    <citation type="journal article" date="2019" name="Int. J. Syst. Evol. Microbiol.">
        <title>The Global Catalogue of Microorganisms (GCM) 10K type strain sequencing project: providing services to taxonomists for standard genome sequencing and annotation.</title>
        <authorList>
            <consortium name="The Broad Institute Genomics Platform"/>
            <consortium name="The Broad Institute Genome Sequencing Center for Infectious Disease"/>
            <person name="Wu L."/>
            <person name="Ma J."/>
        </authorList>
    </citation>
    <scope>NUCLEOTIDE SEQUENCE [LARGE SCALE GENOMIC DNA]</scope>
    <source>
        <strain evidence="3">CGMCC 4.7241</strain>
    </source>
</reference>
<organism evidence="2 3">
    <name type="scientific">Tenggerimyces flavus</name>
    <dbReference type="NCBI Taxonomy" id="1708749"/>
    <lineage>
        <taxon>Bacteria</taxon>
        <taxon>Bacillati</taxon>
        <taxon>Actinomycetota</taxon>
        <taxon>Actinomycetes</taxon>
        <taxon>Propionibacteriales</taxon>
        <taxon>Nocardioidaceae</taxon>
        <taxon>Tenggerimyces</taxon>
    </lineage>
</organism>
<feature type="transmembrane region" description="Helical" evidence="1">
    <location>
        <begin position="126"/>
        <end position="149"/>
    </location>
</feature>